<dbReference type="GO" id="GO:0045505">
    <property type="term" value="F:dynein intermediate chain binding"/>
    <property type="evidence" value="ECO:0007669"/>
    <property type="project" value="InterPro"/>
</dbReference>
<proteinExistence type="predicted"/>
<sequence>MFLSVSKLMFSRKHNVPIKKIYSDLKILTIYEPSKIEKKFNDNFFIYGLYLIGAQWDSEKMTLTNSVPGMYRYDMPIICLKFVTKEIILQNVYKCPVYTICVENNIKKSNANFTRSNQMRSLHIHIMTVPLKTNICVAHWIRRGTALYC</sequence>
<dbReference type="EMBL" id="JACSDZ010000021">
    <property type="protein sequence ID" value="KAF7381685.1"/>
    <property type="molecule type" value="Genomic_DNA"/>
</dbReference>
<dbReference type="InterPro" id="IPR041228">
    <property type="entry name" value="Dynein_C"/>
</dbReference>
<protein>
    <recommendedName>
        <fullName evidence="1">Dynein heavy chain C-terminal domain-containing protein</fullName>
    </recommendedName>
</protein>
<dbReference type="GO" id="GO:0051959">
    <property type="term" value="F:dynein light intermediate chain binding"/>
    <property type="evidence" value="ECO:0007669"/>
    <property type="project" value="InterPro"/>
</dbReference>
<dbReference type="AlphaFoldDB" id="A0A834J547"/>
<keyword evidence="3" id="KW-1185">Reference proteome</keyword>
<dbReference type="Pfam" id="PF18199">
    <property type="entry name" value="Dynein_C"/>
    <property type="match status" value="1"/>
</dbReference>
<reference evidence="2" key="1">
    <citation type="journal article" date="2020" name="G3 (Bethesda)">
        <title>High-Quality Assemblies for Three Invasive Social Wasps from the &lt;i&gt;Vespula&lt;/i&gt; Genus.</title>
        <authorList>
            <person name="Harrop T.W.R."/>
            <person name="Guhlin J."/>
            <person name="McLaughlin G.M."/>
            <person name="Permina E."/>
            <person name="Stockwell P."/>
            <person name="Gilligan J."/>
            <person name="Le Lec M.F."/>
            <person name="Gruber M.A.M."/>
            <person name="Quinn O."/>
            <person name="Lovegrove M."/>
            <person name="Duncan E.J."/>
            <person name="Remnant E.J."/>
            <person name="Van Eeckhoven J."/>
            <person name="Graham B."/>
            <person name="Knapp R.A."/>
            <person name="Langford K.W."/>
            <person name="Kronenberg Z."/>
            <person name="Press M.O."/>
            <person name="Eacker S.M."/>
            <person name="Wilson-Rankin E.E."/>
            <person name="Purcell J."/>
            <person name="Lester P.J."/>
            <person name="Dearden P.K."/>
        </authorList>
    </citation>
    <scope>NUCLEOTIDE SEQUENCE</scope>
    <source>
        <strain evidence="2">Linc-1</strain>
    </source>
</reference>
<accession>A0A834J547</accession>
<dbReference type="Gene3D" id="3.10.490.20">
    <property type="match status" value="1"/>
</dbReference>
<name>A0A834J547_VESGE</name>
<comment type="caution">
    <text evidence="2">The sequence shown here is derived from an EMBL/GenBank/DDBJ whole genome shotgun (WGS) entry which is preliminary data.</text>
</comment>
<dbReference type="InterPro" id="IPR043160">
    <property type="entry name" value="Dynein_C_barrel"/>
</dbReference>
<gene>
    <name evidence="2" type="ORF">HZH68_015558</name>
</gene>
<dbReference type="GO" id="GO:0030286">
    <property type="term" value="C:dynein complex"/>
    <property type="evidence" value="ECO:0007669"/>
    <property type="project" value="InterPro"/>
</dbReference>
<dbReference type="PANTHER" id="PTHR22878">
    <property type="entry name" value="DYNEIN HEAVY CHAIN 6, AXONEMAL-LIKE-RELATED"/>
    <property type="match status" value="1"/>
</dbReference>
<organism evidence="2 3">
    <name type="scientific">Vespula germanica</name>
    <name type="common">German yellow jacket</name>
    <name type="synonym">Paravespula germanica</name>
    <dbReference type="NCBI Taxonomy" id="30212"/>
    <lineage>
        <taxon>Eukaryota</taxon>
        <taxon>Metazoa</taxon>
        <taxon>Ecdysozoa</taxon>
        <taxon>Arthropoda</taxon>
        <taxon>Hexapoda</taxon>
        <taxon>Insecta</taxon>
        <taxon>Pterygota</taxon>
        <taxon>Neoptera</taxon>
        <taxon>Endopterygota</taxon>
        <taxon>Hymenoptera</taxon>
        <taxon>Apocrita</taxon>
        <taxon>Aculeata</taxon>
        <taxon>Vespoidea</taxon>
        <taxon>Vespidae</taxon>
        <taxon>Vespinae</taxon>
        <taxon>Vespula</taxon>
    </lineage>
</organism>
<evidence type="ECO:0000313" key="2">
    <source>
        <dbReference type="EMBL" id="KAF7381685.1"/>
    </source>
</evidence>
<evidence type="ECO:0000259" key="1">
    <source>
        <dbReference type="Pfam" id="PF18199"/>
    </source>
</evidence>
<evidence type="ECO:0000313" key="3">
    <source>
        <dbReference type="Proteomes" id="UP000617340"/>
    </source>
</evidence>
<dbReference type="GO" id="GO:0007018">
    <property type="term" value="P:microtubule-based movement"/>
    <property type="evidence" value="ECO:0007669"/>
    <property type="project" value="InterPro"/>
</dbReference>
<dbReference type="Proteomes" id="UP000617340">
    <property type="component" value="Unassembled WGS sequence"/>
</dbReference>
<feature type="domain" description="Dynein heavy chain C-terminal" evidence="1">
    <location>
        <begin position="2"/>
        <end position="149"/>
    </location>
</feature>
<dbReference type="PANTHER" id="PTHR22878:SF68">
    <property type="entry name" value="DYNEIN HEAVY CHAIN 6, AXONEMAL-LIKE"/>
    <property type="match status" value="1"/>
</dbReference>
<dbReference type="InterPro" id="IPR026983">
    <property type="entry name" value="DHC"/>
</dbReference>